<feature type="transmembrane region" description="Helical" evidence="2">
    <location>
        <begin position="1476"/>
        <end position="1501"/>
    </location>
</feature>
<sequence>MMSEEYISNPAEYQKYSILTSSKTQSLFTITGTGHHELIGLHFDNLNPSSTVTNPLISISQSNNNFSPEVIIKDCIFEQINPESNSLSHSLIITSGGTLLIENTLIQNYEFINGQKFIELGSSGFYLVDIVSTEFKNINQISTSNNDGGAAIAGSQGDGVLLRMRDQCIFTDITSTDGNGGALCITGWYGSTEISNSTLIRCKGRSGGAVYANKAFGASVTIDKQCYFKDCESNSQNEEDSGGQGGAIYCTGRYPIIEINRVSFIKCKGLSGGAIFTQSQEGSSLTIDNQSEFKQCEITGSNEDQRGGAIYLIMENRGLRPNIFYIRNSVFEECKGSNNRGGALHITIRESESVIDGVQFINCQGSRGGAISYQSVFSQTTINGSSSFTSCSSLSNPGGAIHATLNIRNTLIENVQFQSCNSANSDGGSIFAQIDYGSLSIIKVTFIGSSCSQPGSGGAIAIVQQNNNSRISVIESSFVNCLTLPGSSNQYGWGGAIYIQMGFEASQLNATNFLLTDLSFTNCIASGAGNNLHILSDDTATVGNQIKTGSLVTAKDMSNLPNIISDLYTNEWYCFDYMGINKSNINSGNAPFTDHEPLFVRPSLTPKFNDPYLVDAEYGKDHPICGNTRLKCYTIKYILNIDKIPIIGYPSNPVTINIELQSNTQLDNGIIIDSNTPIGNNFKIQSSGYTSGGSDYIKRQIQTSSQINSLFSIADICYLELLGLHFDNLQSLSNNPLISIYSDSDDVPQLQIEDCEFKQNPDSYSTLSLYHSIISINGGIMKIERVKIENYKMMNDKSIITIKSDQTSTVTISQTTFTSLTQSGTGNGAAINAQLNRESKLIIKDGSSFSGCQSVGSGGAIYAILNSVSNGGIFIEGTSKTSFSSCRSSDKGGCIYIDVGIGSEDKFKFDEASYSSDNEGIYGNNLFINAKGSLRSAVPINQGSKLGAGEDSYEKVNLNNMIGYDRSNSTFAIPLYYVYTVPEQNIYHVKNPSDSGSFVNGSGDDNVGCGHYQWPCVTIEYGLEQSSIASSPNIIGIISGYKLNEQLIMGISEQTIKIQNQLSNDDSSKDPGVNSILLIEEEGKFSITAGSVSFDKITFSISQNASSGYVIEGITESAIININDCKIMMTSDSEGYSISSGLIKLSCGNLIVDNLEIKDIIISNRSVIKLNEGVAQVSVMNCNLRNISKIGENNGGIIELSKNIGTSNEEQQMNVRIETSSFIQPISTSSSNLETSSPFIHASIGKLEIIQCSFESEDEFSQLGAHAISIEAECSKLIISYSNFTKLLSGGIQLEAGSGSQASIESCQFTNCGDGSQIAGAVYAVGLPGDNLGSISITDSQFISCQGQLAGGIAFMDNVIPLNVKNNYFSKNKAIDEKGSKDIYFLSKGMLDKAGDLEIVAQGYRYDKTDGYVGEVKISGFDSNFAQYLDCKSEGKEDCGEIKCGGKKGQTVESCKETIKEEEEIKDKKSKLSGGAIAGIIIGVVVFVVAIVVIIVIIVFYKKKNRSNSIKHGGVSQGMDELALIMSLENMNRKEKEQDKKQVQEQEQEKDQEQEKEQEYEKDQEQQKEQEQEKDQEYEKDQEQEKEQQKG</sequence>
<feature type="region of interest" description="Disordered" evidence="1">
    <location>
        <begin position="1533"/>
        <end position="1591"/>
    </location>
</feature>
<evidence type="ECO:0008006" key="5">
    <source>
        <dbReference type="Google" id="ProtNLM"/>
    </source>
</evidence>
<reference evidence="3 4" key="1">
    <citation type="submission" date="2019-03" db="EMBL/GenBank/DDBJ databases">
        <title>Single cell metagenomics reveals metabolic interactions within the superorganism composed of flagellate Streblomastix strix and complex community of Bacteroidetes bacteria on its surface.</title>
        <authorList>
            <person name="Treitli S.C."/>
            <person name="Kolisko M."/>
            <person name="Husnik F."/>
            <person name="Keeling P."/>
            <person name="Hampl V."/>
        </authorList>
    </citation>
    <scope>NUCLEOTIDE SEQUENCE [LARGE SCALE GENOMIC DNA]</scope>
    <source>
        <strain evidence="3">ST1C</strain>
    </source>
</reference>
<gene>
    <name evidence="3" type="ORF">EZS28_022917</name>
</gene>
<dbReference type="SUPFAM" id="SSF51126">
    <property type="entry name" value="Pectin lyase-like"/>
    <property type="match status" value="1"/>
</dbReference>
<evidence type="ECO:0000313" key="4">
    <source>
        <dbReference type="Proteomes" id="UP000324800"/>
    </source>
</evidence>
<dbReference type="Proteomes" id="UP000324800">
    <property type="component" value="Unassembled WGS sequence"/>
</dbReference>
<keyword evidence="2" id="KW-0812">Transmembrane</keyword>
<organism evidence="3 4">
    <name type="scientific">Streblomastix strix</name>
    <dbReference type="NCBI Taxonomy" id="222440"/>
    <lineage>
        <taxon>Eukaryota</taxon>
        <taxon>Metamonada</taxon>
        <taxon>Preaxostyla</taxon>
        <taxon>Oxymonadida</taxon>
        <taxon>Streblomastigidae</taxon>
        <taxon>Streblomastix</taxon>
    </lineage>
</organism>
<evidence type="ECO:0000313" key="3">
    <source>
        <dbReference type="EMBL" id="KAA6381556.1"/>
    </source>
</evidence>
<keyword evidence="2" id="KW-1133">Transmembrane helix</keyword>
<evidence type="ECO:0000256" key="1">
    <source>
        <dbReference type="SAM" id="MobiDB-lite"/>
    </source>
</evidence>
<evidence type="ECO:0000256" key="2">
    <source>
        <dbReference type="SAM" id="Phobius"/>
    </source>
</evidence>
<protein>
    <recommendedName>
        <fullName evidence="5">Right handed beta helix domain-containing protein</fullName>
    </recommendedName>
</protein>
<dbReference type="InterPro" id="IPR011050">
    <property type="entry name" value="Pectin_lyase_fold/virulence"/>
</dbReference>
<feature type="non-terminal residue" evidence="3">
    <location>
        <position position="1591"/>
    </location>
</feature>
<comment type="caution">
    <text evidence="3">The sequence shown here is derived from an EMBL/GenBank/DDBJ whole genome shotgun (WGS) entry which is preliminary data.</text>
</comment>
<accession>A0A5J4VGT3</accession>
<proteinExistence type="predicted"/>
<keyword evidence="2" id="KW-0472">Membrane</keyword>
<dbReference type="EMBL" id="SNRW01007259">
    <property type="protein sequence ID" value="KAA6381556.1"/>
    <property type="molecule type" value="Genomic_DNA"/>
</dbReference>
<name>A0A5J4VGT3_9EUKA</name>